<dbReference type="Proteomes" id="UP000255231">
    <property type="component" value="Unassembled WGS sequence"/>
</dbReference>
<sequence length="250" mass="29545">MRINNRVLLLIGCGSAVFMAIVLYCNYMYASSLKKTGDVEPGVFGDMFGASNALFTGLSFVFLIITILLQRQDINDQQKELDRQNKVMSTQNFETTFFNMINVHHEIVNSMQLTHNSTTVEKARGVFLYLFSVIYEKLDSEGNNFSRVYLRYYLPLNYHLDHYYSNLYEIIKYIDESDILTFNLKERYTSILRSQLSEHEKLMIFYRILYYKDSYFKVLLERYDILKNYNYDSIVPEPLTKGYNPHDHIS</sequence>
<accession>A0A381FIL6</accession>
<name>A0A381FIL6_9FLAO</name>
<organism evidence="3 5">
    <name type="scientific">Chryseobacterium indoltheticum</name>
    <dbReference type="NCBI Taxonomy" id="254"/>
    <lineage>
        <taxon>Bacteria</taxon>
        <taxon>Pseudomonadati</taxon>
        <taxon>Bacteroidota</taxon>
        <taxon>Flavobacteriia</taxon>
        <taxon>Flavobacteriales</taxon>
        <taxon>Weeksellaceae</taxon>
        <taxon>Chryseobacterium group</taxon>
        <taxon>Chryseobacterium</taxon>
    </lineage>
</organism>
<keyword evidence="4" id="KW-1185">Reference proteome</keyword>
<dbReference type="GeneID" id="303674777"/>
<dbReference type="KEGG" id="cil:EG358_13780"/>
<dbReference type="OrthoDB" id="6678638at2"/>
<feature type="transmembrane region" description="Helical" evidence="1">
    <location>
        <begin position="7"/>
        <end position="29"/>
    </location>
</feature>
<dbReference type="RefSeq" id="WP_076559792.1">
    <property type="nucleotide sequence ID" value="NZ_CP033929.1"/>
</dbReference>
<protein>
    <submittedName>
        <fullName evidence="2">Phage abortive infection protein</fullName>
    </submittedName>
</protein>
<evidence type="ECO:0000313" key="2">
    <source>
        <dbReference type="EMBL" id="SIQ36018.1"/>
    </source>
</evidence>
<feature type="transmembrane region" description="Helical" evidence="1">
    <location>
        <begin position="49"/>
        <end position="69"/>
    </location>
</feature>
<dbReference type="EMBL" id="UFVS01000001">
    <property type="protein sequence ID" value="SUX45992.1"/>
    <property type="molecule type" value="Genomic_DNA"/>
</dbReference>
<evidence type="ECO:0000313" key="3">
    <source>
        <dbReference type="EMBL" id="SUX45992.1"/>
    </source>
</evidence>
<evidence type="ECO:0000313" key="4">
    <source>
        <dbReference type="Proteomes" id="UP000185725"/>
    </source>
</evidence>
<proteinExistence type="predicted"/>
<reference evidence="2 4" key="1">
    <citation type="submission" date="2017-01" db="EMBL/GenBank/DDBJ databases">
        <authorList>
            <person name="Varghese N."/>
            <person name="Submissions S."/>
        </authorList>
    </citation>
    <scope>NUCLEOTIDE SEQUENCE [LARGE SCALE GENOMIC DNA]</scope>
    <source>
        <strain evidence="2 4">ATCC 27950</strain>
    </source>
</reference>
<evidence type="ECO:0000256" key="1">
    <source>
        <dbReference type="SAM" id="Phobius"/>
    </source>
</evidence>
<keyword evidence="1" id="KW-0472">Membrane</keyword>
<reference evidence="3 5" key="2">
    <citation type="submission" date="2018-06" db="EMBL/GenBank/DDBJ databases">
        <authorList>
            <consortium name="Pathogen Informatics"/>
            <person name="Doyle S."/>
        </authorList>
    </citation>
    <scope>NUCLEOTIDE SEQUENCE [LARGE SCALE GENOMIC DNA]</scope>
    <source>
        <strain evidence="3 5">NCTC13560</strain>
    </source>
</reference>
<dbReference type="EMBL" id="FTMF01000004">
    <property type="protein sequence ID" value="SIQ36018.1"/>
    <property type="molecule type" value="Genomic_DNA"/>
</dbReference>
<dbReference type="Pfam" id="PF16872">
    <property type="entry name" value="putAbiC"/>
    <property type="match status" value="1"/>
</dbReference>
<keyword evidence="1" id="KW-1133">Transmembrane helix</keyword>
<gene>
    <name evidence="3" type="ORF">NCTC13560_03405</name>
    <name evidence="2" type="ORF">SAMN05421682_104212</name>
</gene>
<dbReference type="Proteomes" id="UP000185725">
    <property type="component" value="Unassembled WGS sequence"/>
</dbReference>
<keyword evidence="1" id="KW-0812">Transmembrane</keyword>
<evidence type="ECO:0000313" key="5">
    <source>
        <dbReference type="Proteomes" id="UP000255231"/>
    </source>
</evidence>
<dbReference type="InterPro" id="IPR031709">
    <property type="entry name" value="PutAbiC"/>
</dbReference>
<dbReference type="AlphaFoldDB" id="A0A381FIL6"/>